<dbReference type="Proteomes" id="UP000001075">
    <property type="component" value="Unassembled WGS sequence"/>
</dbReference>
<dbReference type="EMBL" id="JH000002">
    <property type="protein sequence ID" value="EGV92548.1"/>
    <property type="molecule type" value="Genomic_DNA"/>
</dbReference>
<accession>G3GRE8</accession>
<organism evidence="2 3">
    <name type="scientific">Cricetulus griseus</name>
    <name type="common">Chinese hamster</name>
    <name type="synonym">Cricetulus barabensis griseus</name>
    <dbReference type="NCBI Taxonomy" id="10029"/>
    <lineage>
        <taxon>Eukaryota</taxon>
        <taxon>Metazoa</taxon>
        <taxon>Chordata</taxon>
        <taxon>Craniata</taxon>
        <taxon>Vertebrata</taxon>
        <taxon>Euteleostomi</taxon>
        <taxon>Mammalia</taxon>
        <taxon>Eutheria</taxon>
        <taxon>Euarchontoglires</taxon>
        <taxon>Glires</taxon>
        <taxon>Rodentia</taxon>
        <taxon>Myomorpha</taxon>
        <taxon>Muroidea</taxon>
        <taxon>Cricetidae</taxon>
        <taxon>Cricetinae</taxon>
        <taxon>Cricetulus</taxon>
    </lineage>
</organism>
<evidence type="ECO:0000313" key="2">
    <source>
        <dbReference type="EMBL" id="EGV92548.1"/>
    </source>
</evidence>
<feature type="chain" id="PRO_5003443830" evidence="1">
    <location>
        <begin position="23"/>
        <end position="52"/>
    </location>
</feature>
<proteinExistence type="predicted"/>
<protein>
    <submittedName>
        <fullName evidence="2">Uncharacterized protein</fullName>
    </submittedName>
</protein>
<evidence type="ECO:0000256" key="1">
    <source>
        <dbReference type="SAM" id="SignalP"/>
    </source>
</evidence>
<dbReference type="AlphaFoldDB" id="G3GRE8"/>
<reference evidence="3" key="1">
    <citation type="journal article" date="2011" name="Nat. Biotechnol.">
        <title>The genomic sequence of the Chinese hamster ovary (CHO)-K1 cell line.</title>
        <authorList>
            <person name="Xu X."/>
            <person name="Nagarajan H."/>
            <person name="Lewis N.E."/>
            <person name="Pan S."/>
            <person name="Cai Z."/>
            <person name="Liu X."/>
            <person name="Chen W."/>
            <person name="Xie M."/>
            <person name="Wang W."/>
            <person name="Hammond S."/>
            <person name="Andersen M.R."/>
            <person name="Neff N."/>
            <person name="Passarelli B."/>
            <person name="Koh W."/>
            <person name="Fan H.C."/>
            <person name="Wang J."/>
            <person name="Gui Y."/>
            <person name="Lee K.H."/>
            <person name="Betenbaugh M.J."/>
            <person name="Quake S.R."/>
            <person name="Famili I."/>
            <person name="Palsson B.O."/>
            <person name="Wang J."/>
        </authorList>
    </citation>
    <scope>NUCLEOTIDE SEQUENCE [LARGE SCALE GENOMIC DNA]</scope>
    <source>
        <strain evidence="3">CHO K1 cell line</strain>
    </source>
</reference>
<feature type="signal peptide" evidence="1">
    <location>
        <begin position="1"/>
        <end position="22"/>
    </location>
</feature>
<dbReference type="InParanoid" id="G3GRE8"/>
<keyword evidence="1" id="KW-0732">Signal</keyword>
<evidence type="ECO:0000313" key="3">
    <source>
        <dbReference type="Proteomes" id="UP000001075"/>
    </source>
</evidence>
<gene>
    <name evidence="2" type="ORF">I79_000093</name>
</gene>
<sequence>MSPARTCSCCVLNLALPRVCWGTGVCVLRSVQGLQILCNYRRISPGWSLLSD</sequence>
<name>G3GRE8_CRIGR</name>